<comment type="caution">
    <text evidence="20">The sequence shown here is derived from an EMBL/GenBank/DDBJ whole genome shotgun (WGS) entry which is preliminary data.</text>
</comment>
<proteinExistence type="inferred from homology"/>
<dbReference type="GO" id="GO:0008360">
    <property type="term" value="P:regulation of cell shape"/>
    <property type="evidence" value="ECO:0007669"/>
    <property type="project" value="UniProtKB-KW"/>
</dbReference>
<feature type="region of interest" description="Pyrophosphorylase" evidence="18">
    <location>
        <begin position="1"/>
        <end position="229"/>
    </location>
</feature>
<feature type="binding site" evidence="18">
    <location>
        <position position="351"/>
    </location>
    <ligand>
        <name>UDP-N-acetyl-alpha-D-glucosamine</name>
        <dbReference type="ChEBI" id="CHEBI:57705"/>
    </ligand>
</feature>
<protein>
    <recommendedName>
        <fullName evidence="18">Bifunctional protein GlmU</fullName>
    </recommendedName>
    <domain>
        <recommendedName>
            <fullName evidence="18">UDP-N-acetylglucosamine pyrophosphorylase</fullName>
            <ecNumber evidence="18">2.7.7.23</ecNumber>
        </recommendedName>
        <alternativeName>
            <fullName evidence="18">N-acetylglucosamine-1-phosphate uridyltransferase</fullName>
        </alternativeName>
    </domain>
    <domain>
        <recommendedName>
            <fullName evidence="18">Glucosamine-1-phosphate N-acetyltransferase</fullName>
            <ecNumber evidence="18">2.3.1.157</ecNumber>
        </recommendedName>
    </domain>
</protein>
<feature type="domain" description="MobA-like NTP transferase" evidence="19">
    <location>
        <begin position="7"/>
        <end position="133"/>
    </location>
</feature>
<dbReference type="Gene3D" id="2.160.10.10">
    <property type="entry name" value="Hexapeptide repeat proteins"/>
    <property type="match status" value="1"/>
</dbReference>
<dbReference type="InterPro" id="IPR011004">
    <property type="entry name" value="Trimer_LpxA-like_sf"/>
</dbReference>
<feature type="binding site" evidence="18">
    <location>
        <position position="333"/>
    </location>
    <ligand>
        <name>UDP-N-acetyl-alpha-D-glucosamine</name>
        <dbReference type="ChEBI" id="CHEBI:57705"/>
    </ligand>
</feature>
<dbReference type="GO" id="GO:0000902">
    <property type="term" value="P:cell morphogenesis"/>
    <property type="evidence" value="ECO:0007669"/>
    <property type="project" value="UniProtKB-UniRule"/>
</dbReference>
<feature type="binding site" evidence="18">
    <location>
        <position position="24"/>
    </location>
    <ligand>
        <name>UDP-N-acetyl-alpha-D-glucosamine</name>
        <dbReference type="ChEBI" id="CHEBI:57705"/>
    </ligand>
</feature>
<dbReference type="InterPro" id="IPR050065">
    <property type="entry name" value="GlmU-like"/>
</dbReference>
<dbReference type="Pfam" id="PF00132">
    <property type="entry name" value="Hexapep"/>
    <property type="match status" value="1"/>
</dbReference>
<comment type="similarity">
    <text evidence="3 18">In the N-terminal section; belongs to the N-acetylglucosamine-1-phosphate uridyltransferase family.</text>
</comment>
<dbReference type="Pfam" id="PF12804">
    <property type="entry name" value="NTP_transf_3"/>
    <property type="match status" value="1"/>
</dbReference>
<evidence type="ECO:0000256" key="18">
    <source>
        <dbReference type="HAMAP-Rule" id="MF_01631"/>
    </source>
</evidence>
<feature type="binding site" evidence="18">
    <location>
        <begin position="10"/>
        <end position="13"/>
    </location>
    <ligand>
        <name>UDP-N-acetyl-alpha-D-glucosamine</name>
        <dbReference type="ChEBI" id="CHEBI:57705"/>
    </ligand>
</feature>
<dbReference type="PANTHER" id="PTHR43584:SF3">
    <property type="entry name" value="BIFUNCTIONAL PROTEIN GLMU"/>
    <property type="match status" value="1"/>
</dbReference>
<gene>
    <name evidence="18 20" type="primary">glmU</name>
    <name evidence="20" type="ORF">H8D24_03440</name>
</gene>
<feature type="binding site" evidence="18">
    <location>
        <position position="377"/>
    </location>
    <ligand>
        <name>UDP-N-acetyl-alpha-D-glucosamine</name>
        <dbReference type="ChEBI" id="CHEBI:57705"/>
    </ligand>
</feature>
<dbReference type="EC" id="2.3.1.157" evidence="18"/>
<reference evidence="20 21" key="1">
    <citation type="submission" date="2020-08" db="EMBL/GenBank/DDBJ databases">
        <title>Bridging the membrane lipid divide: bacteria of the FCB group superphylum have the potential to synthesize archaeal ether lipids.</title>
        <authorList>
            <person name="Villanueva L."/>
            <person name="Von Meijenfeldt F.A.B."/>
            <person name="Westbye A.B."/>
            <person name="Yadav S."/>
            <person name="Hopmans E.C."/>
            <person name="Dutilh B.E."/>
            <person name="Sinninghe Damste J.S."/>
        </authorList>
    </citation>
    <scope>NUCLEOTIDE SEQUENCE [LARGE SCALE GENOMIC DNA]</scope>
    <source>
        <strain evidence="20">NIOZ-UU100</strain>
    </source>
</reference>
<feature type="binding site" evidence="18">
    <location>
        <position position="154"/>
    </location>
    <ligand>
        <name>UDP-N-acetyl-alpha-D-glucosamine</name>
        <dbReference type="ChEBI" id="CHEBI:57705"/>
    </ligand>
</feature>
<evidence type="ECO:0000256" key="16">
    <source>
        <dbReference type="ARBA" id="ARBA00048493"/>
    </source>
</evidence>
<dbReference type="GO" id="GO:0003977">
    <property type="term" value="F:UDP-N-acetylglucosamine diphosphorylase activity"/>
    <property type="evidence" value="ECO:0007669"/>
    <property type="project" value="UniProtKB-UniRule"/>
</dbReference>
<comment type="subcellular location">
    <subcellularLocation>
        <location evidence="1 18">Cytoplasm</location>
    </subcellularLocation>
</comment>
<evidence type="ECO:0000256" key="4">
    <source>
        <dbReference type="ARBA" id="ARBA00022490"/>
    </source>
</evidence>
<feature type="binding site" evidence="18">
    <location>
        <position position="169"/>
    </location>
    <ligand>
        <name>UDP-N-acetyl-alpha-D-glucosamine</name>
        <dbReference type="ChEBI" id="CHEBI:57705"/>
    </ligand>
</feature>
<dbReference type="PROSITE" id="PS00101">
    <property type="entry name" value="HEXAPEP_TRANSFERASES"/>
    <property type="match status" value="1"/>
</dbReference>
<feature type="binding site" evidence="18">
    <location>
        <position position="104"/>
    </location>
    <ligand>
        <name>Mg(2+)</name>
        <dbReference type="ChEBI" id="CHEBI:18420"/>
    </ligand>
</feature>
<evidence type="ECO:0000256" key="8">
    <source>
        <dbReference type="ARBA" id="ARBA00022737"/>
    </source>
</evidence>
<evidence type="ECO:0000313" key="20">
    <source>
        <dbReference type="EMBL" id="MBC8519446.1"/>
    </source>
</evidence>
<dbReference type="Proteomes" id="UP000654401">
    <property type="component" value="Unassembled WGS sequence"/>
</dbReference>
<feature type="binding site" evidence="18">
    <location>
        <begin position="80"/>
        <end position="81"/>
    </location>
    <ligand>
        <name>UDP-N-acetyl-alpha-D-glucosamine</name>
        <dbReference type="ChEBI" id="CHEBI:57705"/>
    </ligand>
</feature>
<evidence type="ECO:0000256" key="5">
    <source>
        <dbReference type="ARBA" id="ARBA00022679"/>
    </source>
</evidence>
<feature type="binding site" evidence="18">
    <location>
        <begin position="102"/>
        <end position="104"/>
    </location>
    <ligand>
        <name>UDP-N-acetyl-alpha-D-glucosamine</name>
        <dbReference type="ChEBI" id="CHEBI:57705"/>
    </ligand>
</feature>
<evidence type="ECO:0000259" key="19">
    <source>
        <dbReference type="Pfam" id="PF12804"/>
    </source>
</evidence>
<keyword evidence="13 18" id="KW-0012">Acyltransferase</keyword>
<feature type="binding site" evidence="18">
    <location>
        <begin position="386"/>
        <end position="387"/>
    </location>
    <ligand>
        <name>acetyl-CoA</name>
        <dbReference type="ChEBI" id="CHEBI:57288"/>
    </ligand>
</feature>
<evidence type="ECO:0000256" key="13">
    <source>
        <dbReference type="ARBA" id="ARBA00023315"/>
    </source>
</evidence>
<sequence>MASNPAVIVLAAGQGTRMRSSLPKVLHSIAGRPLLEHVVASAASLNPDSINVVYGHGGDLVKERLSHLDINWVHQSEQLGTGHAVEQALPNIQPGQTVLVLYGDVPLIEPETLHSLLGQSAESGFSLLTVSMDDPTGYGRIVRNTVGAVERIVEQKDASADELDIHEINTGILAVSAERLKIWIDALDSDNAQGEFYLTDVVELAVRDGVEIKTSSPSTVEEVQGVNDRQQLSYLERFYQRKQAEQLMQQGVTLIDPSRFDLRGRLDAAQDVTIDANVIFQGNVILGAGVEIGANCHIKDAVVEAGTGGLPNSVIDSAEIGPNCRIGPFARIRPGTKLTAAAHVGNFVELKNAQVAEGSKINHLSYVGDSTIGARVNIGAGVITCNYDGANKHQTVIGDDVFVGSDTQLVAPVEVGDGATIGAGSTIVKSVPESQLTLSRAKQVTIKGWKRPRKKEAT</sequence>
<comment type="subunit">
    <text evidence="18">Homotrimer.</text>
</comment>
<keyword evidence="10 18" id="KW-0133">Cell shape</keyword>
<evidence type="ECO:0000256" key="12">
    <source>
        <dbReference type="ARBA" id="ARBA00023268"/>
    </source>
</evidence>
<feature type="binding site" evidence="18">
    <location>
        <position position="380"/>
    </location>
    <ligand>
        <name>acetyl-CoA</name>
        <dbReference type="ChEBI" id="CHEBI:57288"/>
    </ligand>
</feature>
<organism evidence="20 21">
    <name type="scientific">Candidatus Thiopontia autotrophica</name>
    <dbReference type="NCBI Taxonomy" id="2841688"/>
    <lineage>
        <taxon>Bacteria</taxon>
        <taxon>Pseudomonadati</taxon>
        <taxon>Pseudomonadota</taxon>
        <taxon>Gammaproteobacteria</taxon>
        <taxon>Candidatus Thiopontia</taxon>
    </lineage>
</organism>
<feature type="binding site" evidence="18">
    <location>
        <position position="227"/>
    </location>
    <ligand>
        <name>Mg(2+)</name>
        <dbReference type="ChEBI" id="CHEBI:18420"/>
    </ligand>
</feature>
<evidence type="ECO:0000256" key="7">
    <source>
        <dbReference type="ARBA" id="ARBA00022723"/>
    </source>
</evidence>
<feature type="binding site" evidence="18">
    <location>
        <position position="227"/>
    </location>
    <ligand>
        <name>UDP-N-acetyl-alpha-D-glucosamine</name>
        <dbReference type="ChEBI" id="CHEBI:57705"/>
    </ligand>
</feature>
<feature type="region of interest" description="Linker" evidence="18">
    <location>
        <begin position="230"/>
        <end position="250"/>
    </location>
</feature>
<evidence type="ECO:0000256" key="17">
    <source>
        <dbReference type="ARBA" id="ARBA00049628"/>
    </source>
</evidence>
<dbReference type="EC" id="2.7.7.23" evidence="18"/>
<dbReference type="GO" id="GO:0000287">
    <property type="term" value="F:magnesium ion binding"/>
    <property type="evidence" value="ECO:0007669"/>
    <property type="project" value="UniProtKB-UniRule"/>
</dbReference>
<dbReference type="Gene3D" id="3.90.550.10">
    <property type="entry name" value="Spore Coat Polysaccharide Biosynthesis Protein SpsA, Chain A"/>
    <property type="match status" value="1"/>
</dbReference>
<feature type="binding site" evidence="18">
    <location>
        <position position="366"/>
    </location>
    <ligand>
        <name>UDP-N-acetyl-alpha-D-glucosamine</name>
        <dbReference type="ChEBI" id="CHEBI:57705"/>
    </ligand>
</feature>
<keyword evidence="4 18" id="KW-0963">Cytoplasm</keyword>
<dbReference type="InterPro" id="IPR029044">
    <property type="entry name" value="Nucleotide-diphossugar_trans"/>
</dbReference>
<accession>A0A8J6NWK6</accession>
<evidence type="ECO:0000256" key="10">
    <source>
        <dbReference type="ARBA" id="ARBA00022960"/>
    </source>
</evidence>
<comment type="pathway">
    <text evidence="18">Nucleotide-sugar biosynthesis; UDP-N-acetyl-alpha-D-glucosamine biosynthesis; N-acetyl-alpha-D-glucosamine 1-phosphate from alpha-D-glucosamine 6-phosphate (route II): step 2/2.</text>
</comment>
<comment type="function">
    <text evidence="17 18">Catalyzes the last two sequential reactions in the de novo biosynthetic pathway for UDP-N-acetylglucosamine (UDP-GlcNAc). The C-terminal domain catalyzes the transfer of acetyl group from acetyl coenzyme A to glucosamine-1-phosphate (GlcN-1-P) to produce N-acetylglucosamine-1-phosphate (GlcNAc-1-P), which is converted into UDP-GlcNAc by the transfer of uridine 5-monophosphate (from uridine 5-triphosphate), a reaction catalyzed by the N-terminal domain.</text>
</comment>
<evidence type="ECO:0000256" key="14">
    <source>
        <dbReference type="ARBA" id="ARBA00023316"/>
    </source>
</evidence>
<evidence type="ECO:0000256" key="3">
    <source>
        <dbReference type="ARBA" id="ARBA00007947"/>
    </source>
</evidence>
<evidence type="ECO:0000256" key="6">
    <source>
        <dbReference type="ARBA" id="ARBA00022695"/>
    </source>
</evidence>
<dbReference type="InterPro" id="IPR005882">
    <property type="entry name" value="Bifunctional_GlmU"/>
</dbReference>
<keyword evidence="11 18" id="KW-0573">Peptidoglycan synthesis</keyword>
<dbReference type="PANTHER" id="PTHR43584">
    <property type="entry name" value="NUCLEOTIDYL TRANSFERASE"/>
    <property type="match status" value="1"/>
</dbReference>
<comment type="pathway">
    <text evidence="18">Nucleotide-sugar biosynthesis; UDP-N-acetyl-alpha-D-glucosamine biosynthesis; UDP-N-acetyl-alpha-D-glucosamine from N-acetyl-alpha-D-glucosamine 1-phosphate: step 1/1.</text>
</comment>
<dbReference type="InterPro" id="IPR018357">
    <property type="entry name" value="Hexapep_transf_CS"/>
</dbReference>
<keyword evidence="14 18" id="KW-0961">Cell wall biogenesis/degradation</keyword>
<dbReference type="GO" id="GO:0071555">
    <property type="term" value="P:cell wall organization"/>
    <property type="evidence" value="ECO:0007669"/>
    <property type="project" value="UniProtKB-KW"/>
</dbReference>
<feature type="active site" description="Proton acceptor" evidence="18">
    <location>
        <position position="363"/>
    </location>
</feature>
<name>A0A8J6NWK6_9GAMM</name>
<comment type="catalytic activity">
    <reaction evidence="15 18">
        <text>alpha-D-glucosamine 1-phosphate + acetyl-CoA = N-acetyl-alpha-D-glucosamine 1-phosphate + CoA + H(+)</text>
        <dbReference type="Rhea" id="RHEA:13725"/>
        <dbReference type="ChEBI" id="CHEBI:15378"/>
        <dbReference type="ChEBI" id="CHEBI:57287"/>
        <dbReference type="ChEBI" id="CHEBI:57288"/>
        <dbReference type="ChEBI" id="CHEBI:57776"/>
        <dbReference type="ChEBI" id="CHEBI:58516"/>
        <dbReference type="EC" id="2.3.1.157"/>
    </reaction>
</comment>
<dbReference type="UniPathway" id="UPA00113">
    <property type="reaction ID" value="UER00532"/>
</dbReference>
<comment type="similarity">
    <text evidence="2 18">In the C-terminal section; belongs to the transferase hexapeptide repeat family.</text>
</comment>
<dbReference type="HAMAP" id="MF_01631">
    <property type="entry name" value="GlmU"/>
    <property type="match status" value="1"/>
</dbReference>
<dbReference type="InterPro" id="IPR025877">
    <property type="entry name" value="MobA-like_NTP_Trfase"/>
</dbReference>
<dbReference type="GO" id="GO:0009252">
    <property type="term" value="P:peptidoglycan biosynthetic process"/>
    <property type="evidence" value="ECO:0007669"/>
    <property type="project" value="UniProtKB-UniRule"/>
</dbReference>
<evidence type="ECO:0000256" key="15">
    <source>
        <dbReference type="ARBA" id="ARBA00048247"/>
    </source>
</evidence>
<feature type="binding site" evidence="18">
    <location>
        <position position="139"/>
    </location>
    <ligand>
        <name>UDP-N-acetyl-alpha-D-glucosamine</name>
        <dbReference type="ChEBI" id="CHEBI:57705"/>
    </ligand>
</feature>
<dbReference type="EMBL" id="JACNFK010000023">
    <property type="protein sequence ID" value="MBC8519446.1"/>
    <property type="molecule type" value="Genomic_DNA"/>
</dbReference>
<dbReference type="NCBIfam" id="TIGR01173">
    <property type="entry name" value="glmU"/>
    <property type="match status" value="1"/>
</dbReference>
<keyword evidence="8 18" id="KW-0677">Repeat</keyword>
<dbReference type="AlphaFoldDB" id="A0A8J6NWK6"/>
<evidence type="ECO:0000256" key="9">
    <source>
        <dbReference type="ARBA" id="ARBA00022842"/>
    </source>
</evidence>
<evidence type="ECO:0000256" key="2">
    <source>
        <dbReference type="ARBA" id="ARBA00007707"/>
    </source>
</evidence>
<dbReference type="GO" id="GO:0019134">
    <property type="term" value="F:glucosamine-1-phosphate N-acetyltransferase activity"/>
    <property type="evidence" value="ECO:0007669"/>
    <property type="project" value="UniProtKB-UniRule"/>
</dbReference>
<dbReference type="GO" id="GO:0016020">
    <property type="term" value="C:membrane"/>
    <property type="evidence" value="ECO:0007669"/>
    <property type="project" value="GOC"/>
</dbReference>
<comment type="pathway">
    <text evidence="18">Bacterial outer membrane biogenesis; LPS lipid A biosynthesis.</text>
</comment>
<dbReference type="GO" id="GO:0009245">
    <property type="term" value="P:lipid A biosynthetic process"/>
    <property type="evidence" value="ECO:0007669"/>
    <property type="project" value="UniProtKB-UniRule"/>
</dbReference>
<dbReference type="InterPro" id="IPR038009">
    <property type="entry name" value="GlmU_C_LbH"/>
</dbReference>
<dbReference type="SUPFAM" id="SSF53448">
    <property type="entry name" value="Nucleotide-diphospho-sugar transferases"/>
    <property type="match status" value="1"/>
</dbReference>
<dbReference type="GO" id="GO:0006048">
    <property type="term" value="P:UDP-N-acetylglucosamine biosynthetic process"/>
    <property type="evidence" value="ECO:0007669"/>
    <property type="project" value="UniProtKB-UniPathway"/>
</dbReference>
<feature type="binding site" evidence="18">
    <location>
        <position position="405"/>
    </location>
    <ligand>
        <name>acetyl-CoA</name>
        <dbReference type="ChEBI" id="CHEBI:57288"/>
    </ligand>
</feature>
<keyword evidence="7 18" id="KW-0479">Metal-binding</keyword>
<evidence type="ECO:0000313" key="21">
    <source>
        <dbReference type="Proteomes" id="UP000654401"/>
    </source>
</evidence>
<keyword evidence="9 18" id="KW-0460">Magnesium</keyword>
<comment type="catalytic activity">
    <reaction evidence="16 18">
        <text>N-acetyl-alpha-D-glucosamine 1-phosphate + UTP + H(+) = UDP-N-acetyl-alpha-D-glucosamine + diphosphate</text>
        <dbReference type="Rhea" id="RHEA:13509"/>
        <dbReference type="ChEBI" id="CHEBI:15378"/>
        <dbReference type="ChEBI" id="CHEBI:33019"/>
        <dbReference type="ChEBI" id="CHEBI:46398"/>
        <dbReference type="ChEBI" id="CHEBI:57705"/>
        <dbReference type="ChEBI" id="CHEBI:57776"/>
        <dbReference type="EC" id="2.7.7.23"/>
    </reaction>
</comment>
<keyword evidence="12 18" id="KW-0511">Multifunctional enzyme</keyword>
<comment type="cofactor">
    <cofactor evidence="18">
        <name>Mg(2+)</name>
        <dbReference type="ChEBI" id="CHEBI:18420"/>
    </cofactor>
    <text evidence="18">Binds 1 Mg(2+) ion per subunit.</text>
</comment>
<keyword evidence="5 18" id="KW-0808">Transferase</keyword>
<evidence type="ECO:0000256" key="1">
    <source>
        <dbReference type="ARBA" id="ARBA00004496"/>
    </source>
</evidence>
<feature type="binding site" evidence="18">
    <location>
        <position position="423"/>
    </location>
    <ligand>
        <name>acetyl-CoA</name>
        <dbReference type="ChEBI" id="CHEBI:57288"/>
    </ligand>
</feature>
<feature type="binding site" evidence="18">
    <location>
        <position position="75"/>
    </location>
    <ligand>
        <name>UDP-N-acetyl-alpha-D-glucosamine</name>
        <dbReference type="ChEBI" id="CHEBI:57705"/>
    </ligand>
</feature>
<dbReference type="UniPathway" id="UPA00973"/>
<evidence type="ECO:0000256" key="11">
    <source>
        <dbReference type="ARBA" id="ARBA00022984"/>
    </source>
</evidence>
<feature type="region of interest" description="N-acetyltransferase" evidence="18">
    <location>
        <begin position="251"/>
        <end position="458"/>
    </location>
</feature>
<feature type="binding site" evidence="18">
    <location>
        <position position="440"/>
    </location>
    <ligand>
        <name>acetyl-CoA</name>
        <dbReference type="ChEBI" id="CHEBI:57288"/>
    </ligand>
</feature>
<dbReference type="SUPFAM" id="SSF51161">
    <property type="entry name" value="Trimeric LpxA-like enzymes"/>
    <property type="match status" value="1"/>
</dbReference>
<dbReference type="CDD" id="cd02540">
    <property type="entry name" value="GT2_GlmU_N_bac"/>
    <property type="match status" value="1"/>
</dbReference>
<keyword evidence="6 18" id="KW-0548">Nucleotidyltransferase</keyword>
<dbReference type="GO" id="GO:0005737">
    <property type="term" value="C:cytoplasm"/>
    <property type="evidence" value="ECO:0007669"/>
    <property type="project" value="UniProtKB-SubCell"/>
</dbReference>
<dbReference type="InterPro" id="IPR001451">
    <property type="entry name" value="Hexapep"/>
</dbReference>
<dbReference type="CDD" id="cd03353">
    <property type="entry name" value="LbH_GlmU_C"/>
    <property type="match status" value="1"/>
</dbReference>